<evidence type="ECO:0000313" key="6">
    <source>
        <dbReference type="EMBL" id="KAH9383263.1"/>
    </source>
</evidence>
<dbReference type="InterPro" id="IPR051367">
    <property type="entry name" value="mRNA_TranslReg/HistoneTransl"/>
</dbReference>
<accession>A0A9J6GXY2</accession>
<evidence type="ECO:0000256" key="3">
    <source>
        <dbReference type="ARBA" id="ARBA00022845"/>
    </source>
</evidence>
<organism evidence="6 7">
    <name type="scientific">Haemaphysalis longicornis</name>
    <name type="common">Bush tick</name>
    <dbReference type="NCBI Taxonomy" id="44386"/>
    <lineage>
        <taxon>Eukaryota</taxon>
        <taxon>Metazoa</taxon>
        <taxon>Ecdysozoa</taxon>
        <taxon>Arthropoda</taxon>
        <taxon>Chelicerata</taxon>
        <taxon>Arachnida</taxon>
        <taxon>Acari</taxon>
        <taxon>Parasitiformes</taxon>
        <taxon>Ixodida</taxon>
        <taxon>Ixodoidea</taxon>
        <taxon>Ixodidae</taxon>
        <taxon>Haemaphysalinae</taxon>
        <taxon>Haemaphysalis</taxon>
    </lineage>
</organism>
<evidence type="ECO:0000256" key="4">
    <source>
        <dbReference type="SAM" id="MobiDB-lite"/>
    </source>
</evidence>
<dbReference type="GO" id="GO:0003723">
    <property type="term" value="F:RNA binding"/>
    <property type="evidence" value="ECO:0007669"/>
    <property type="project" value="InterPro"/>
</dbReference>
<evidence type="ECO:0000256" key="1">
    <source>
        <dbReference type="ARBA" id="ARBA00004496"/>
    </source>
</evidence>
<dbReference type="AlphaFoldDB" id="A0A9J6GXY2"/>
<dbReference type="SUPFAM" id="SSF48371">
    <property type="entry name" value="ARM repeat"/>
    <property type="match status" value="1"/>
</dbReference>
<evidence type="ECO:0000313" key="7">
    <source>
        <dbReference type="Proteomes" id="UP000821853"/>
    </source>
</evidence>
<dbReference type="VEuPathDB" id="VectorBase:HLOH_057889"/>
<keyword evidence="3" id="KW-0810">Translation regulation</keyword>
<dbReference type="PANTHER" id="PTHR23254">
    <property type="entry name" value="EIF4G DOMAIN PROTEIN"/>
    <property type="match status" value="1"/>
</dbReference>
<protein>
    <recommendedName>
        <fullName evidence="5">MIF4G domain-containing protein</fullName>
    </recommendedName>
</protein>
<feature type="region of interest" description="Disordered" evidence="4">
    <location>
        <begin position="79"/>
        <end position="104"/>
    </location>
</feature>
<keyword evidence="2" id="KW-0963">Cytoplasm</keyword>
<comment type="caution">
    <text evidence="6">The sequence shown here is derived from an EMBL/GenBank/DDBJ whole genome shotgun (WGS) entry which is preliminary data.</text>
</comment>
<feature type="region of interest" description="Disordered" evidence="4">
    <location>
        <begin position="340"/>
        <end position="360"/>
    </location>
</feature>
<dbReference type="OMA" id="HFCLESE"/>
<evidence type="ECO:0000256" key="2">
    <source>
        <dbReference type="ARBA" id="ARBA00022490"/>
    </source>
</evidence>
<comment type="subcellular location">
    <subcellularLocation>
        <location evidence="1">Cytoplasm</location>
    </subcellularLocation>
</comment>
<dbReference type="InterPro" id="IPR016024">
    <property type="entry name" value="ARM-type_fold"/>
</dbReference>
<dbReference type="Pfam" id="PF07145">
    <property type="entry name" value="PAM2"/>
    <property type="match status" value="1"/>
</dbReference>
<dbReference type="GO" id="GO:0005737">
    <property type="term" value="C:cytoplasm"/>
    <property type="evidence" value="ECO:0007669"/>
    <property type="project" value="UniProtKB-SubCell"/>
</dbReference>
<evidence type="ECO:0000259" key="5">
    <source>
        <dbReference type="Pfam" id="PF02854"/>
    </source>
</evidence>
<sequence length="424" mass="45966">MDSGHNAKGPGKSSGITPPPGGSAVTPVRQSTRAGQTATECTPERASSSVHDNGMTDNSMASFVSKSTLSPEAPVFVPRHFKMPPTEAPNEPYPSSPPSDPNQDAIMELMSFIEDVTLSPAEFDAKIGDITGALSTITDANGLAQVVDTIFQQASKCMLLCTHCGTNSGVKEPNFRYSGARLCNHLSKRLHIRGVGEEEFTTILIDRCHNECAKRTEMSAGDPGDPYLRGLLLFVAELLSQMAFLREDNSYKVKNLANCIPMMMHTLLQTLTKDNVKCTTQVLKLTGSILEDLDCDAITPRRGILDSVFEKLSEIVKKEDLDATAALMIRNVLELRKKDWGRTSSHSSSPSAGPAEDSLPILCGPDGVPISREEEHFVNDLLLKEQMGNLSVSDGGSYSNDCCNDEMDEEIAAAYEEFLKESGQ</sequence>
<reference evidence="6 7" key="1">
    <citation type="journal article" date="2020" name="Cell">
        <title>Large-Scale Comparative Analyses of Tick Genomes Elucidate Their Genetic Diversity and Vector Capacities.</title>
        <authorList>
            <consortium name="Tick Genome and Microbiome Consortium (TIGMIC)"/>
            <person name="Jia N."/>
            <person name="Wang J."/>
            <person name="Shi W."/>
            <person name="Du L."/>
            <person name="Sun Y."/>
            <person name="Zhan W."/>
            <person name="Jiang J.F."/>
            <person name="Wang Q."/>
            <person name="Zhang B."/>
            <person name="Ji P."/>
            <person name="Bell-Sakyi L."/>
            <person name="Cui X.M."/>
            <person name="Yuan T.T."/>
            <person name="Jiang B.G."/>
            <person name="Yang W.F."/>
            <person name="Lam T.T."/>
            <person name="Chang Q.C."/>
            <person name="Ding S.J."/>
            <person name="Wang X.J."/>
            <person name="Zhu J.G."/>
            <person name="Ruan X.D."/>
            <person name="Zhao L."/>
            <person name="Wei J.T."/>
            <person name="Ye R.Z."/>
            <person name="Que T.C."/>
            <person name="Du C.H."/>
            <person name="Zhou Y.H."/>
            <person name="Cheng J.X."/>
            <person name="Dai P.F."/>
            <person name="Guo W.B."/>
            <person name="Han X.H."/>
            <person name="Huang E.J."/>
            <person name="Li L.F."/>
            <person name="Wei W."/>
            <person name="Gao Y.C."/>
            <person name="Liu J.Z."/>
            <person name="Shao H.Z."/>
            <person name="Wang X."/>
            <person name="Wang C.C."/>
            <person name="Yang T.C."/>
            <person name="Huo Q.B."/>
            <person name="Li W."/>
            <person name="Chen H.Y."/>
            <person name="Chen S.E."/>
            <person name="Zhou L.G."/>
            <person name="Ni X.B."/>
            <person name="Tian J.H."/>
            <person name="Sheng Y."/>
            <person name="Liu T."/>
            <person name="Pan Y.S."/>
            <person name="Xia L.Y."/>
            <person name="Li J."/>
            <person name="Zhao F."/>
            <person name="Cao W.C."/>
        </authorList>
    </citation>
    <scope>NUCLEOTIDE SEQUENCE [LARGE SCALE GENOMIC DNA]</scope>
    <source>
        <strain evidence="6">HaeL-2018</strain>
    </source>
</reference>
<dbReference type="OrthoDB" id="8171816at2759"/>
<dbReference type="EMBL" id="JABSTR010001038">
    <property type="protein sequence ID" value="KAH9383263.1"/>
    <property type="molecule type" value="Genomic_DNA"/>
</dbReference>
<dbReference type="PANTHER" id="PTHR23254:SF15">
    <property type="entry name" value="POLYADENYLATE-BINDING PROTEIN-INTERACTING PROTEIN 1"/>
    <property type="match status" value="1"/>
</dbReference>
<keyword evidence="7" id="KW-1185">Reference proteome</keyword>
<dbReference type="InterPro" id="IPR009818">
    <property type="entry name" value="PAM2_motif"/>
</dbReference>
<proteinExistence type="predicted"/>
<dbReference type="Pfam" id="PF02854">
    <property type="entry name" value="MIF4G"/>
    <property type="match status" value="1"/>
</dbReference>
<gene>
    <name evidence="6" type="ORF">HPB48_024380</name>
</gene>
<dbReference type="Gene3D" id="1.25.40.180">
    <property type="match status" value="1"/>
</dbReference>
<feature type="domain" description="MIF4G" evidence="5">
    <location>
        <begin position="110"/>
        <end position="338"/>
    </location>
</feature>
<feature type="compositionally biased region" description="Pro residues" evidence="4">
    <location>
        <begin position="91"/>
        <end position="100"/>
    </location>
</feature>
<dbReference type="GO" id="GO:0006446">
    <property type="term" value="P:regulation of translational initiation"/>
    <property type="evidence" value="ECO:0007669"/>
    <property type="project" value="TreeGrafter"/>
</dbReference>
<feature type="region of interest" description="Disordered" evidence="4">
    <location>
        <begin position="1"/>
        <end position="64"/>
    </location>
</feature>
<name>A0A9J6GXY2_HAELO</name>
<feature type="compositionally biased region" description="Polar residues" evidence="4">
    <location>
        <begin position="28"/>
        <end position="64"/>
    </location>
</feature>
<dbReference type="GO" id="GO:0008494">
    <property type="term" value="F:translation activator activity"/>
    <property type="evidence" value="ECO:0007669"/>
    <property type="project" value="TreeGrafter"/>
</dbReference>
<dbReference type="Proteomes" id="UP000821853">
    <property type="component" value="Unassembled WGS sequence"/>
</dbReference>
<dbReference type="InterPro" id="IPR003890">
    <property type="entry name" value="MIF4G-like_typ-3"/>
</dbReference>